<dbReference type="SMART" id="SM00710">
    <property type="entry name" value="PbH1"/>
    <property type="match status" value="7"/>
</dbReference>
<evidence type="ECO:0000259" key="1">
    <source>
        <dbReference type="Pfam" id="PF13229"/>
    </source>
</evidence>
<dbReference type="InParanoid" id="D8LRM4"/>
<feature type="domain" description="Right handed beta helix" evidence="1">
    <location>
        <begin position="323"/>
        <end position="511"/>
    </location>
</feature>
<keyword evidence="3" id="KW-1185">Reference proteome</keyword>
<name>D8LRM4_ECTSI</name>
<dbReference type="Pfam" id="PF13229">
    <property type="entry name" value="Beta_helix"/>
    <property type="match status" value="1"/>
</dbReference>
<dbReference type="AlphaFoldDB" id="D8LRM4"/>
<keyword evidence="2" id="KW-0413">Isomerase</keyword>
<dbReference type="Gene3D" id="2.160.20.10">
    <property type="entry name" value="Single-stranded right-handed beta-helix, Pectin lyase-like"/>
    <property type="match status" value="1"/>
</dbReference>
<dbReference type="EMBL" id="FN649751">
    <property type="protein sequence ID" value="CBN77785.1"/>
    <property type="molecule type" value="Genomic_DNA"/>
</dbReference>
<dbReference type="InterPro" id="IPR039448">
    <property type="entry name" value="Beta_helix"/>
</dbReference>
<protein>
    <submittedName>
        <fullName evidence="2">Mannuronan C-5-epimerase N-terminal</fullName>
        <ecNumber evidence="2">5.1.3.-</ecNumber>
    </submittedName>
</protein>
<dbReference type="Proteomes" id="UP000002630">
    <property type="component" value="Linkage Group LG26"/>
</dbReference>
<dbReference type="EC" id="5.1.3.-" evidence="2"/>
<proteinExistence type="predicted"/>
<reference evidence="2 3" key="1">
    <citation type="journal article" date="2010" name="Nature">
        <title>The Ectocarpus genome and the independent evolution of multicellularity in brown algae.</title>
        <authorList>
            <person name="Cock J.M."/>
            <person name="Sterck L."/>
            <person name="Rouze P."/>
            <person name="Scornet D."/>
            <person name="Allen A.E."/>
            <person name="Amoutzias G."/>
            <person name="Anthouard V."/>
            <person name="Artiguenave F."/>
            <person name="Aury J.M."/>
            <person name="Badger J.H."/>
            <person name="Beszteri B."/>
            <person name="Billiau K."/>
            <person name="Bonnet E."/>
            <person name="Bothwell J.H."/>
            <person name="Bowler C."/>
            <person name="Boyen C."/>
            <person name="Brownlee C."/>
            <person name="Carrano C.J."/>
            <person name="Charrier B."/>
            <person name="Cho G.Y."/>
            <person name="Coelho S.M."/>
            <person name="Collen J."/>
            <person name="Corre E."/>
            <person name="Da Silva C."/>
            <person name="Delage L."/>
            <person name="Delaroque N."/>
            <person name="Dittami S.M."/>
            <person name="Doulbeau S."/>
            <person name="Elias M."/>
            <person name="Farnham G."/>
            <person name="Gachon C.M."/>
            <person name="Gschloessl B."/>
            <person name="Heesch S."/>
            <person name="Jabbari K."/>
            <person name="Jubin C."/>
            <person name="Kawai H."/>
            <person name="Kimura K."/>
            <person name="Kloareg B."/>
            <person name="Kupper F.C."/>
            <person name="Lang D."/>
            <person name="Le Bail A."/>
            <person name="Leblanc C."/>
            <person name="Lerouge P."/>
            <person name="Lohr M."/>
            <person name="Lopez P.J."/>
            <person name="Martens C."/>
            <person name="Maumus F."/>
            <person name="Michel G."/>
            <person name="Miranda-Saavedra D."/>
            <person name="Morales J."/>
            <person name="Moreau H."/>
            <person name="Motomura T."/>
            <person name="Nagasato C."/>
            <person name="Napoli C.A."/>
            <person name="Nelson D.R."/>
            <person name="Nyvall-Collen P."/>
            <person name="Peters A.F."/>
            <person name="Pommier C."/>
            <person name="Potin P."/>
            <person name="Poulain J."/>
            <person name="Quesneville H."/>
            <person name="Read B."/>
            <person name="Rensing S.A."/>
            <person name="Ritter A."/>
            <person name="Rousvoal S."/>
            <person name="Samanta M."/>
            <person name="Samson G."/>
            <person name="Schroeder D.C."/>
            <person name="Segurens B."/>
            <person name="Strittmatter M."/>
            <person name="Tonon T."/>
            <person name="Tregear J.W."/>
            <person name="Valentin K."/>
            <person name="von Dassow P."/>
            <person name="Yamagishi T."/>
            <person name="Van de Peer Y."/>
            <person name="Wincker P."/>
        </authorList>
    </citation>
    <scope>NUCLEOTIDE SEQUENCE [LARGE SCALE GENOMIC DNA]</scope>
    <source>
        <strain evidence="3">Ec32 / CCAP1310/4</strain>
    </source>
</reference>
<sequence>MTWTADDDDAKCSNGFVGVQSENICCHVDCGTCGGSECRRRGKGLGAADCCRNYISKNGALCSENLSAPCIMDDVTGNTPDAEGEGCFTITDLYNFRLESDGSAKGPIFNLDDSYNTVLNPKVLSNKWLLTAELHITGGAVFYCRGSSIGGDCDELRIQSTGPTDFHEVRAHGGSMYFESTIVTSWDTPNKTPQATYVGGRSFLNCVSEKLTGEVCVGQAQNEMGECRMDIINSEIGYLGYFDSESYGLTWKVRGFCKDLSNPDVFDTTNVYGNLIGSDIHHNYYGQYSYGHQGGVWHNNQMHDNHQYGFDPHDDSDYLTSIIASKRCNNVQIYNNEVYDGGPFAAGIFLHRSSDYAIVHDNVVHDMQDAGMAMLESMNADIYNNRFSSVKFGIRLSLGSSENHVHENLFEDVSTQGLYTYQGSDEPTDGVSDGRPSDNLFENNRILNVTKGVKIKEGDDTVITDNVFTGTSELEFFDAQNTRWKGNTLPQGVCIKNIHSDDGIDIELSTFDRRTAGLPTLEC</sequence>
<dbReference type="InterPro" id="IPR012334">
    <property type="entry name" value="Pectin_lyas_fold"/>
</dbReference>
<gene>
    <name evidence="2" type="primary">MEP23</name>
    <name evidence="2" type="ORF">Esi_0069_0050</name>
</gene>
<dbReference type="EMBL" id="FN648916">
    <property type="protein sequence ID" value="CBN77785.1"/>
    <property type="molecule type" value="Genomic_DNA"/>
</dbReference>
<evidence type="ECO:0000313" key="3">
    <source>
        <dbReference type="Proteomes" id="UP000002630"/>
    </source>
</evidence>
<dbReference type="InterPro" id="IPR011050">
    <property type="entry name" value="Pectin_lyase_fold/virulence"/>
</dbReference>
<dbReference type="GO" id="GO:0016853">
    <property type="term" value="F:isomerase activity"/>
    <property type="evidence" value="ECO:0007669"/>
    <property type="project" value="UniProtKB-KW"/>
</dbReference>
<accession>D8LRM4</accession>
<dbReference type="InterPro" id="IPR006626">
    <property type="entry name" value="PbH1"/>
</dbReference>
<dbReference type="OrthoDB" id="10388667at2759"/>
<dbReference type="SUPFAM" id="SSF51126">
    <property type="entry name" value="Pectin lyase-like"/>
    <property type="match status" value="1"/>
</dbReference>
<organism evidence="2 3">
    <name type="scientific">Ectocarpus siliculosus</name>
    <name type="common">Brown alga</name>
    <name type="synonym">Conferva siliculosa</name>
    <dbReference type="NCBI Taxonomy" id="2880"/>
    <lineage>
        <taxon>Eukaryota</taxon>
        <taxon>Sar</taxon>
        <taxon>Stramenopiles</taxon>
        <taxon>Ochrophyta</taxon>
        <taxon>PX clade</taxon>
        <taxon>Phaeophyceae</taxon>
        <taxon>Ectocarpales</taxon>
        <taxon>Ectocarpaceae</taxon>
        <taxon>Ectocarpus</taxon>
    </lineage>
</organism>
<evidence type="ECO:0000313" key="2">
    <source>
        <dbReference type="EMBL" id="CBN77785.1"/>
    </source>
</evidence>